<keyword evidence="7 9" id="KW-1133">Transmembrane helix</keyword>
<dbReference type="NCBIfam" id="TIGR01843">
    <property type="entry name" value="type_I_hlyD"/>
    <property type="match status" value="1"/>
</dbReference>
<dbReference type="RefSeq" id="WP_318650014.1">
    <property type="nucleotide sequence ID" value="NZ_CP137852.1"/>
</dbReference>
<evidence type="ECO:0000256" key="8">
    <source>
        <dbReference type="ARBA" id="ARBA00023136"/>
    </source>
</evidence>
<evidence type="ECO:0000313" key="12">
    <source>
        <dbReference type="Proteomes" id="UP001305521"/>
    </source>
</evidence>
<evidence type="ECO:0000259" key="10">
    <source>
        <dbReference type="Pfam" id="PF26002"/>
    </source>
</evidence>
<dbReference type="Gene3D" id="2.40.30.170">
    <property type="match status" value="1"/>
</dbReference>
<sequence length="432" mass="46901">MTPPAPSEEPFLDDGAIRRLLNAAAALIVAIVAAALLWSVVTPVDEIAKAPGAVVPSGNVQVVDARDGGLVREVFAREGTLIRQGEPILRFDRVRAEAELATTQANRAAMEIAIERLTAFIEERDPDFARFATEYPNLVAREEAALAAQRRLLEADLLTLRQQVVGRRAQLEAVDAQLPAFEQEVEALQSSRNILGGLAAQGLASQLRLADLIEQQARTSRAFAEARGQRLVLIGQLGELDVAQEARRQRGHAEAAERRVEAGVRFRSLTEEAATLRDRLETALVVAPVSGLVQALPAPRAGMVVPPGGTIAEIVPSDEGLMFEARLSPRDVGFVQPGQRARVKIDAFDFSRFGALTGTVESVSATTVNDTRTAPYYRLRIRLDHSRFRGDDALALQAGMTGEADVTTGAKTVFQYLWKPVFTVLDLAFTER</sequence>
<dbReference type="InterPro" id="IPR006144">
    <property type="entry name" value="Secretion_HlyD_CS"/>
</dbReference>
<dbReference type="SUPFAM" id="SSF111369">
    <property type="entry name" value="HlyD-like secretion proteins"/>
    <property type="match status" value="1"/>
</dbReference>
<keyword evidence="12" id="KW-1185">Reference proteome</keyword>
<keyword evidence="4 9" id="KW-1003">Cell membrane</keyword>
<proteinExistence type="inferred from homology"/>
<dbReference type="PROSITE" id="PS00543">
    <property type="entry name" value="HLYD_FAMILY"/>
    <property type="match status" value="1"/>
</dbReference>
<gene>
    <name evidence="11" type="ORF">R9Z33_04010</name>
</gene>
<dbReference type="PANTHER" id="PTHR30386">
    <property type="entry name" value="MEMBRANE FUSION SUBUNIT OF EMRAB-TOLC MULTIDRUG EFFLUX PUMP"/>
    <property type="match status" value="1"/>
</dbReference>
<accession>A0ABZ0PKZ8</accession>
<name>A0ABZ0PKZ8_9PROT</name>
<evidence type="ECO:0000256" key="2">
    <source>
        <dbReference type="ARBA" id="ARBA00009477"/>
    </source>
</evidence>
<keyword evidence="8 9" id="KW-0472">Membrane</keyword>
<comment type="similarity">
    <text evidence="2 9">Belongs to the membrane fusion protein (MFP) (TC 8.A.1) family.</text>
</comment>
<dbReference type="InterPro" id="IPR058982">
    <property type="entry name" value="Beta-barrel_AprE"/>
</dbReference>
<evidence type="ECO:0000256" key="6">
    <source>
        <dbReference type="ARBA" id="ARBA00022692"/>
    </source>
</evidence>
<dbReference type="PANTHER" id="PTHR30386:SF26">
    <property type="entry name" value="TRANSPORT PROTEIN COMB"/>
    <property type="match status" value="1"/>
</dbReference>
<evidence type="ECO:0000256" key="9">
    <source>
        <dbReference type="RuleBase" id="RU365093"/>
    </source>
</evidence>
<comment type="subcellular location">
    <subcellularLocation>
        <location evidence="1 9">Cell inner membrane</location>
        <topology evidence="1 9">Single-pass membrane protein</topology>
    </subcellularLocation>
</comment>
<evidence type="ECO:0000256" key="5">
    <source>
        <dbReference type="ARBA" id="ARBA00022519"/>
    </source>
</evidence>
<dbReference type="Proteomes" id="UP001305521">
    <property type="component" value="Chromosome"/>
</dbReference>
<evidence type="ECO:0000313" key="11">
    <source>
        <dbReference type="EMBL" id="WPB86037.1"/>
    </source>
</evidence>
<keyword evidence="3 9" id="KW-0813">Transport</keyword>
<dbReference type="EMBL" id="CP137852">
    <property type="protein sequence ID" value="WPB86037.1"/>
    <property type="molecule type" value="Genomic_DNA"/>
</dbReference>
<evidence type="ECO:0000256" key="4">
    <source>
        <dbReference type="ARBA" id="ARBA00022475"/>
    </source>
</evidence>
<evidence type="ECO:0000256" key="7">
    <source>
        <dbReference type="ARBA" id="ARBA00022989"/>
    </source>
</evidence>
<dbReference type="InterPro" id="IPR050739">
    <property type="entry name" value="MFP"/>
</dbReference>
<organism evidence="11 12">
    <name type="scientific">Sediminicoccus rosea</name>
    <dbReference type="NCBI Taxonomy" id="1225128"/>
    <lineage>
        <taxon>Bacteria</taxon>
        <taxon>Pseudomonadati</taxon>
        <taxon>Pseudomonadota</taxon>
        <taxon>Alphaproteobacteria</taxon>
        <taxon>Acetobacterales</taxon>
        <taxon>Roseomonadaceae</taxon>
        <taxon>Sediminicoccus</taxon>
    </lineage>
</organism>
<reference evidence="11 12" key="1">
    <citation type="submission" date="2023-11" db="EMBL/GenBank/DDBJ databases">
        <title>Arctic aerobic anoxygenic photoheterotroph Sediminicoccus rosea KRV36 adapts its photosynthesis to long days of polar summer.</title>
        <authorList>
            <person name="Tomasch J."/>
            <person name="Kopejtka K."/>
            <person name="Bily T."/>
            <person name="Gardiner A.T."/>
            <person name="Gardian Z."/>
            <person name="Shivaramu S."/>
            <person name="Koblizek M."/>
            <person name="Engelhardt F."/>
            <person name="Kaftan D."/>
        </authorList>
    </citation>
    <scope>NUCLEOTIDE SEQUENCE [LARGE SCALE GENOMIC DNA]</scope>
    <source>
        <strain evidence="11 12">R-30</strain>
    </source>
</reference>
<keyword evidence="6 9" id="KW-0812">Transmembrane</keyword>
<dbReference type="PRINTS" id="PR01490">
    <property type="entry name" value="RTXTOXIND"/>
</dbReference>
<dbReference type="InterPro" id="IPR010129">
    <property type="entry name" value="T1SS_HlyD"/>
</dbReference>
<protein>
    <recommendedName>
        <fullName evidence="9">Membrane fusion protein (MFP) family protein</fullName>
    </recommendedName>
</protein>
<keyword evidence="5 9" id="KW-0997">Cell inner membrane</keyword>
<dbReference type="Pfam" id="PF26002">
    <property type="entry name" value="Beta-barrel_AprE"/>
    <property type="match status" value="1"/>
</dbReference>
<evidence type="ECO:0000256" key="1">
    <source>
        <dbReference type="ARBA" id="ARBA00004377"/>
    </source>
</evidence>
<feature type="transmembrane region" description="Helical" evidence="9">
    <location>
        <begin position="20"/>
        <end position="41"/>
    </location>
</feature>
<feature type="domain" description="AprE-like beta-barrel" evidence="10">
    <location>
        <begin position="321"/>
        <end position="409"/>
    </location>
</feature>
<evidence type="ECO:0000256" key="3">
    <source>
        <dbReference type="ARBA" id="ARBA00022448"/>
    </source>
</evidence>